<name>A0A0G1VNZ4_9BACT</name>
<dbReference type="Proteomes" id="UP000034589">
    <property type="component" value="Unassembled WGS sequence"/>
</dbReference>
<accession>A0A0G1VNZ4</accession>
<evidence type="ECO:0000313" key="2">
    <source>
        <dbReference type="Proteomes" id="UP000034589"/>
    </source>
</evidence>
<protein>
    <submittedName>
        <fullName evidence="1">Uncharacterized protein</fullName>
    </submittedName>
</protein>
<sequence>MSRQQLKLGDAVAKLAKVLRVPHCPECEQRRLILNEIQKVGVRETVRRLRAVGFSYSPSSADERAVEDIVKKMEECCDK</sequence>
<gene>
    <name evidence="1" type="ORF">UY39_C0003G0007</name>
</gene>
<reference evidence="1 2" key="1">
    <citation type="journal article" date="2015" name="Nature">
        <title>rRNA introns, odd ribosomes, and small enigmatic genomes across a large radiation of phyla.</title>
        <authorList>
            <person name="Brown C.T."/>
            <person name="Hug L.A."/>
            <person name="Thomas B.C."/>
            <person name="Sharon I."/>
            <person name="Castelle C.J."/>
            <person name="Singh A."/>
            <person name="Wilkins M.J."/>
            <person name="Williams K.H."/>
            <person name="Banfield J.F."/>
        </authorList>
    </citation>
    <scope>NUCLEOTIDE SEQUENCE [LARGE SCALE GENOMIC DNA]</scope>
</reference>
<proteinExistence type="predicted"/>
<dbReference type="AlphaFoldDB" id="A0A0G1VNZ4"/>
<evidence type="ECO:0000313" key="1">
    <source>
        <dbReference type="EMBL" id="KKW08020.1"/>
    </source>
</evidence>
<organism evidence="1 2">
    <name type="scientific">Candidatus Kaiserbacteria bacterium GW2011_GWC2_49_12</name>
    <dbReference type="NCBI Taxonomy" id="1618675"/>
    <lineage>
        <taxon>Bacteria</taxon>
        <taxon>Candidatus Kaiseribacteriota</taxon>
    </lineage>
</organism>
<dbReference type="EMBL" id="LCPV01000003">
    <property type="protein sequence ID" value="KKW08020.1"/>
    <property type="molecule type" value="Genomic_DNA"/>
</dbReference>
<comment type="caution">
    <text evidence="1">The sequence shown here is derived from an EMBL/GenBank/DDBJ whole genome shotgun (WGS) entry which is preliminary data.</text>
</comment>